<evidence type="ECO:0000313" key="1">
    <source>
        <dbReference type="EMBL" id="MBB5190103.1"/>
    </source>
</evidence>
<sequence>MAPQIFHLSSARWRTALVGVIGQLRRLVRQGPPKIIIDFSITKHLHPCGTLLFVSELDRLQREFAGVIRCNYPKDDVVEQLFQHIGLLQKLGRTPRKEITAGNVTPWHFESGHEIDASKFASMFEDYAGSLWQSDRRDLWVGMQEAMANCIEHAYTEERGDGLPSRKRWWMFAREESGMLSVALCDLGIGIQRSLPKNPEAAGFIQQIVNVVTGQRKTPEAKHIKAAIEYGKTRTKDRHRGKGLGQIFGFVERSPDSSLRIMSNKGIYTFAPERRTGEERVEHFADYNDSIEGTLIQWRIPLKAGDPI</sequence>
<dbReference type="EMBL" id="JACHHN010000001">
    <property type="protein sequence ID" value="MBB5190103.1"/>
    <property type="molecule type" value="Genomic_DNA"/>
</dbReference>
<comment type="caution">
    <text evidence="1">The sequence shown here is derived from an EMBL/GenBank/DDBJ whole genome shotgun (WGS) entry which is preliminary data.</text>
</comment>
<dbReference type="RefSeq" id="WP_184097774.1">
    <property type="nucleotide sequence ID" value="NZ_JACHHN010000001.1"/>
</dbReference>
<name>A0A840RCJ0_9NEIS</name>
<accession>A0A840RCJ0</accession>
<dbReference type="AlphaFoldDB" id="A0A840RCJ0"/>
<dbReference type="Proteomes" id="UP000543030">
    <property type="component" value="Unassembled WGS sequence"/>
</dbReference>
<evidence type="ECO:0000313" key="2">
    <source>
        <dbReference type="Proteomes" id="UP000543030"/>
    </source>
</evidence>
<organism evidence="1 2">
    <name type="scientific">Silvimonas terrae</name>
    <dbReference type="NCBI Taxonomy" id="300266"/>
    <lineage>
        <taxon>Bacteria</taxon>
        <taxon>Pseudomonadati</taxon>
        <taxon>Pseudomonadota</taxon>
        <taxon>Betaproteobacteria</taxon>
        <taxon>Neisseriales</taxon>
        <taxon>Chitinibacteraceae</taxon>
        <taxon>Silvimonas</taxon>
    </lineage>
</organism>
<keyword evidence="2" id="KW-1185">Reference proteome</keyword>
<reference evidence="1 2" key="1">
    <citation type="submission" date="2020-08" db="EMBL/GenBank/DDBJ databases">
        <title>Genomic Encyclopedia of Type Strains, Phase IV (KMG-IV): sequencing the most valuable type-strain genomes for metagenomic binning, comparative biology and taxonomic classification.</title>
        <authorList>
            <person name="Goeker M."/>
        </authorList>
    </citation>
    <scope>NUCLEOTIDE SEQUENCE [LARGE SCALE GENOMIC DNA]</scope>
    <source>
        <strain evidence="1 2">DSM 18233</strain>
    </source>
</reference>
<gene>
    <name evidence="1" type="ORF">HNQ50_000813</name>
</gene>
<proteinExistence type="predicted"/>
<protein>
    <recommendedName>
        <fullName evidence="3">ATP-binding protein</fullName>
    </recommendedName>
</protein>
<evidence type="ECO:0008006" key="3">
    <source>
        <dbReference type="Google" id="ProtNLM"/>
    </source>
</evidence>